<accession>A0A1H8T763</accession>
<protein>
    <submittedName>
        <fullName evidence="2">Lysophospholipase</fullName>
    </submittedName>
</protein>
<keyword evidence="3" id="KW-1185">Reference proteome</keyword>
<dbReference type="Proteomes" id="UP000198893">
    <property type="component" value="Unassembled WGS sequence"/>
</dbReference>
<dbReference type="Gene3D" id="3.40.50.1820">
    <property type="entry name" value="alpha/beta hydrolase"/>
    <property type="match status" value="1"/>
</dbReference>
<sequence length="320" mass="34982">MECAPFYHDVARGPADGAAHWVTASDGVRLRIAHWPLEGARGTVLLFPGRTEYVEKYALAAEDLRSRGYAMIGIDWRGQGLAGRLLTDRSTGHVQRFADYQHDVAGAIAHARALDLPEPFHLIAHSMGGAIGLRAVMAGLPVNSAVFTGPMWGILLSSVMRPAAWAMSWAGRKVGVGHVLAPGTKPVTYVLDQAFEGNNLTTDADMYHYMRAQVGDYPDLAVGGPSLHWVHEALRETRALRRMASPDLPCLTFLGGDEQIVDREAIRDRMGRWHGGELTLIDGAQHEVMMEPPATRVRIFDAAVALFDANRSSIRSRQTA</sequence>
<dbReference type="OrthoDB" id="9788260at2"/>
<dbReference type="PANTHER" id="PTHR11614">
    <property type="entry name" value="PHOSPHOLIPASE-RELATED"/>
    <property type="match status" value="1"/>
</dbReference>
<dbReference type="InterPro" id="IPR029058">
    <property type="entry name" value="AB_hydrolase_fold"/>
</dbReference>
<proteinExistence type="predicted"/>
<dbReference type="Pfam" id="PF12146">
    <property type="entry name" value="Hydrolase_4"/>
    <property type="match status" value="1"/>
</dbReference>
<evidence type="ECO:0000259" key="1">
    <source>
        <dbReference type="Pfam" id="PF12146"/>
    </source>
</evidence>
<dbReference type="InterPro" id="IPR051044">
    <property type="entry name" value="MAG_DAG_Lipase"/>
</dbReference>
<dbReference type="InterPro" id="IPR022742">
    <property type="entry name" value="Hydrolase_4"/>
</dbReference>
<dbReference type="SUPFAM" id="SSF53474">
    <property type="entry name" value="alpha/beta-Hydrolases"/>
    <property type="match status" value="1"/>
</dbReference>
<evidence type="ECO:0000313" key="2">
    <source>
        <dbReference type="EMBL" id="SEO86566.1"/>
    </source>
</evidence>
<organism evidence="2 3">
    <name type="scientific">Salinihabitans flavidus</name>
    <dbReference type="NCBI Taxonomy" id="569882"/>
    <lineage>
        <taxon>Bacteria</taxon>
        <taxon>Pseudomonadati</taxon>
        <taxon>Pseudomonadota</taxon>
        <taxon>Alphaproteobacteria</taxon>
        <taxon>Rhodobacterales</taxon>
        <taxon>Roseobacteraceae</taxon>
        <taxon>Salinihabitans</taxon>
    </lineage>
</organism>
<name>A0A1H8T763_9RHOB</name>
<gene>
    <name evidence="2" type="ORF">SAMN04490248_11470</name>
</gene>
<feature type="domain" description="Serine aminopeptidase S33" evidence="1">
    <location>
        <begin position="40"/>
        <end position="292"/>
    </location>
</feature>
<reference evidence="2 3" key="1">
    <citation type="submission" date="2016-10" db="EMBL/GenBank/DDBJ databases">
        <authorList>
            <person name="de Groot N.N."/>
        </authorList>
    </citation>
    <scope>NUCLEOTIDE SEQUENCE [LARGE SCALE GENOMIC DNA]</scope>
    <source>
        <strain evidence="2 3">DSM 27842</strain>
    </source>
</reference>
<dbReference type="RefSeq" id="WP_093118860.1">
    <property type="nucleotide sequence ID" value="NZ_FODS01000014.1"/>
</dbReference>
<evidence type="ECO:0000313" key="3">
    <source>
        <dbReference type="Proteomes" id="UP000198893"/>
    </source>
</evidence>
<dbReference type="EMBL" id="FODS01000014">
    <property type="protein sequence ID" value="SEO86566.1"/>
    <property type="molecule type" value="Genomic_DNA"/>
</dbReference>
<dbReference type="STRING" id="569882.SAMN04490248_11470"/>
<dbReference type="AlphaFoldDB" id="A0A1H8T763"/>